<dbReference type="GO" id="GO:0010181">
    <property type="term" value="F:FMN binding"/>
    <property type="evidence" value="ECO:0007669"/>
    <property type="project" value="InterPro"/>
</dbReference>
<feature type="domain" description="Flavodoxin-like" evidence="3">
    <location>
        <begin position="342"/>
        <end position="477"/>
    </location>
</feature>
<evidence type="ECO:0000259" key="3">
    <source>
        <dbReference type="PROSITE" id="PS50902"/>
    </source>
</evidence>
<proteinExistence type="predicted"/>
<dbReference type="Pfam" id="PF03929">
    <property type="entry name" value="PepSY_TM"/>
    <property type="match status" value="1"/>
</dbReference>
<name>A0A1B8TWS8_9FLAO</name>
<sequence length="731" mass="82980">MTISIWRFSHLTLAISATLFITVASLTGIILAFEPISNKINPYNVVDTQTISIAEAIAALQNEYEETITINIDENDFVIANIITKEGKSETIYINPKTGKKVGDLIEKSPLFEFATNLHRSLFLKTTGRFIIGFVSFLLFLISITGTILIVKRQGGFKKIFSKVVKEDFNQYYHIILGKWFLIPIAIITLTGIYLSLEKFSLLPKNKAIHEEITQNSPSSKLKPTEFEIFKTTKLSDITALEFPFSSDEEDYFNITTVNKEFAVHQFNGTIITQKKQGLVSLGSYYSLILHTGKGSIIWSLVLLLSCFAILFFIISGFSMTLKRRKSKTNINNKFTKDKAEFIVLVGSETGSTFNFANAFYNALLKIDKKVFITTLNEYTTYKEAKNIIIFTATYGDGDAPINANKFIEISKKIKQQNILKFAVVGFGSKAYPEFCKFAILAHANLQIHEKFIPTLPIYKIDNQSFESFKIWVKQWSFNNQLVLNIHEEDIKKTSKENIDFKVLEKTNQNVDDTFLLKIKPSKKVKFVSGDLLSISLKNENKNRLYSVAKIDKTILLSIKKHEFGVCSTYLNNLQLNENLSAHIQENKQFHFPKKATEGILIANGTGIAPFLGMIKKNKKKKIHLFWGGKTKESIKIYTDLINIALENKSLSTFKSVFSQEQQEKIYVQYILKNHAKLVVDVLKNGNVIMICGSIAMQKGVESELEKIVNTHLNTSLTEFINRGQIKTDCY</sequence>
<dbReference type="SUPFAM" id="SSF63380">
    <property type="entry name" value="Riboflavin synthase domain-like"/>
    <property type="match status" value="1"/>
</dbReference>
<organism evidence="4 5">
    <name type="scientific">Polaribacter vadi</name>
    <dbReference type="NCBI Taxonomy" id="1774273"/>
    <lineage>
        <taxon>Bacteria</taxon>
        <taxon>Pseudomonadati</taxon>
        <taxon>Bacteroidota</taxon>
        <taxon>Flavobacteriia</taxon>
        <taxon>Flavobacteriales</taxon>
        <taxon>Flavobacteriaceae</taxon>
    </lineage>
</organism>
<keyword evidence="1" id="KW-0285">Flavoprotein</keyword>
<dbReference type="InterPro" id="IPR001433">
    <property type="entry name" value="OxRdtase_FAD/NAD-bd"/>
</dbReference>
<feature type="transmembrane region" description="Helical" evidence="2">
    <location>
        <begin position="297"/>
        <end position="318"/>
    </location>
</feature>
<dbReference type="InterPro" id="IPR008254">
    <property type="entry name" value="Flavodoxin/NO_synth"/>
</dbReference>
<feature type="transmembrane region" description="Helical" evidence="2">
    <location>
        <begin position="12"/>
        <end position="33"/>
    </location>
</feature>
<keyword evidence="2" id="KW-1133">Transmembrane helix</keyword>
<dbReference type="SUPFAM" id="SSF52218">
    <property type="entry name" value="Flavoproteins"/>
    <property type="match status" value="1"/>
</dbReference>
<evidence type="ECO:0000313" key="5">
    <source>
        <dbReference type="Proteomes" id="UP000092584"/>
    </source>
</evidence>
<dbReference type="SUPFAM" id="SSF52343">
    <property type="entry name" value="Ferredoxin reductase-like, C-terminal NADP-linked domain"/>
    <property type="match status" value="1"/>
</dbReference>
<dbReference type="OrthoDB" id="9789468at2"/>
<dbReference type="PANTHER" id="PTHR19384">
    <property type="entry name" value="NITRIC OXIDE SYNTHASE-RELATED"/>
    <property type="match status" value="1"/>
</dbReference>
<dbReference type="InterPro" id="IPR005625">
    <property type="entry name" value="PepSY-ass_TM"/>
</dbReference>
<dbReference type="Gene3D" id="2.40.30.10">
    <property type="entry name" value="Translation factors"/>
    <property type="match status" value="1"/>
</dbReference>
<evidence type="ECO:0000256" key="2">
    <source>
        <dbReference type="SAM" id="Phobius"/>
    </source>
</evidence>
<keyword evidence="5" id="KW-1185">Reference proteome</keyword>
<reference evidence="5" key="1">
    <citation type="submission" date="2016-02" db="EMBL/GenBank/DDBJ databases">
        <authorList>
            <person name="Shin S.-K."/>
            <person name="Yi H."/>
            <person name="Kim E."/>
        </authorList>
    </citation>
    <scope>NUCLEOTIDE SEQUENCE [LARGE SCALE GENOMIC DNA]</scope>
    <source>
        <strain evidence="5">LPB0003</strain>
    </source>
</reference>
<dbReference type="Pfam" id="PF00175">
    <property type="entry name" value="NAD_binding_1"/>
    <property type="match status" value="1"/>
</dbReference>
<dbReference type="GO" id="GO:0005829">
    <property type="term" value="C:cytosol"/>
    <property type="evidence" value="ECO:0007669"/>
    <property type="project" value="TreeGrafter"/>
</dbReference>
<dbReference type="PROSITE" id="PS50902">
    <property type="entry name" value="FLAVODOXIN_LIKE"/>
    <property type="match status" value="1"/>
</dbReference>
<gene>
    <name evidence="4" type="ORF">LPB3_06475</name>
</gene>
<dbReference type="PRINTS" id="PR00369">
    <property type="entry name" value="FLAVODOXIN"/>
</dbReference>
<dbReference type="STRING" id="1774273.LPB03_06010"/>
<dbReference type="Gene3D" id="3.40.50.360">
    <property type="match status" value="1"/>
</dbReference>
<dbReference type="InterPro" id="IPR029039">
    <property type="entry name" value="Flavoprotein-like_sf"/>
</dbReference>
<dbReference type="GO" id="GO:0050660">
    <property type="term" value="F:flavin adenine dinucleotide binding"/>
    <property type="evidence" value="ECO:0007669"/>
    <property type="project" value="TreeGrafter"/>
</dbReference>
<feature type="transmembrane region" description="Helical" evidence="2">
    <location>
        <begin position="172"/>
        <end position="197"/>
    </location>
</feature>
<comment type="caution">
    <text evidence="4">The sequence shown here is derived from an EMBL/GenBank/DDBJ whole genome shotgun (WGS) entry which is preliminary data.</text>
</comment>
<dbReference type="KEGG" id="pob:LPB03_06010"/>
<dbReference type="Pfam" id="PF00258">
    <property type="entry name" value="Flavodoxin_1"/>
    <property type="match status" value="1"/>
</dbReference>
<dbReference type="InterPro" id="IPR039261">
    <property type="entry name" value="FNR_nucleotide-bd"/>
</dbReference>
<dbReference type="EMBL" id="LSFM01000022">
    <property type="protein sequence ID" value="OBY64042.1"/>
    <property type="molecule type" value="Genomic_DNA"/>
</dbReference>
<dbReference type="InterPro" id="IPR001094">
    <property type="entry name" value="Flavdoxin-like"/>
</dbReference>
<dbReference type="GO" id="GO:0003958">
    <property type="term" value="F:NADPH-hemoprotein reductase activity"/>
    <property type="evidence" value="ECO:0007669"/>
    <property type="project" value="UniProtKB-EC"/>
</dbReference>
<feature type="transmembrane region" description="Helical" evidence="2">
    <location>
        <begin position="130"/>
        <end position="151"/>
    </location>
</feature>
<dbReference type="AlphaFoldDB" id="A0A1B8TWS8"/>
<dbReference type="RefSeq" id="WP_065318794.1">
    <property type="nucleotide sequence ID" value="NZ_CP017477.1"/>
</dbReference>
<dbReference type="Proteomes" id="UP000092584">
    <property type="component" value="Unassembled WGS sequence"/>
</dbReference>
<evidence type="ECO:0000313" key="4">
    <source>
        <dbReference type="EMBL" id="OBY64042.1"/>
    </source>
</evidence>
<dbReference type="InterPro" id="IPR017938">
    <property type="entry name" value="Riboflavin_synthase-like_b-brl"/>
</dbReference>
<accession>A0A1B8TWS8</accession>
<evidence type="ECO:0000256" key="1">
    <source>
        <dbReference type="ARBA" id="ARBA00022630"/>
    </source>
</evidence>
<keyword evidence="2" id="KW-0472">Membrane</keyword>
<protein>
    <submittedName>
        <fullName evidence="4">FAD-binding oxidoreductase</fullName>
    </submittedName>
</protein>
<dbReference type="Gene3D" id="3.40.50.80">
    <property type="entry name" value="Nucleotide-binding domain of ferredoxin-NADP reductase (FNR) module"/>
    <property type="match status" value="1"/>
</dbReference>
<keyword evidence="2" id="KW-0812">Transmembrane</keyword>